<sequence>MTILKKTLPLLTLFVLFGCAQNKEVGLETEDNRHNSQPYQVNVSNDQINDQQRLSIQQASNRLAETAKDMPGVKDATAVAAGDYAIVGIDVDANLDRSEVGSIKYTVAEALKNQPYGANALVVADPDLYARLQEVRADINNGQPLQGVANELADIAGRTIPEIPGNLTERNDADKVTEQPKTKLAPNEDRQLEKQQEEQSNHQK</sequence>
<organism evidence="3 4">
    <name type="scientific">Bacillus kandeliae</name>
    <dbReference type="NCBI Taxonomy" id="3129297"/>
    <lineage>
        <taxon>Bacteria</taxon>
        <taxon>Bacillati</taxon>
        <taxon>Bacillota</taxon>
        <taxon>Bacilli</taxon>
        <taxon>Bacillales</taxon>
        <taxon>Bacillaceae</taxon>
        <taxon>Bacillus</taxon>
    </lineage>
</organism>
<feature type="region of interest" description="Disordered" evidence="1">
    <location>
        <begin position="162"/>
        <end position="204"/>
    </location>
</feature>
<evidence type="ECO:0000313" key="4">
    <source>
        <dbReference type="Proteomes" id="UP001387364"/>
    </source>
</evidence>
<evidence type="ECO:0000256" key="1">
    <source>
        <dbReference type="SAM" id="MobiDB-lite"/>
    </source>
</evidence>
<dbReference type="InterPro" id="IPR019076">
    <property type="entry name" value="Spore_lipoprot_YhcN/YlaJ-like"/>
</dbReference>
<dbReference type="Proteomes" id="UP001387364">
    <property type="component" value="Chromosome"/>
</dbReference>
<keyword evidence="2" id="KW-0732">Signal</keyword>
<name>A0ABZ2NC16_9BACI</name>
<gene>
    <name evidence="3" type="ORF">WDJ61_06170</name>
</gene>
<feature type="chain" id="PRO_5047078653" evidence="2">
    <location>
        <begin position="23"/>
        <end position="204"/>
    </location>
</feature>
<dbReference type="RefSeq" id="WP_338754726.1">
    <property type="nucleotide sequence ID" value="NZ_CP147404.1"/>
</dbReference>
<keyword evidence="3" id="KW-0449">Lipoprotein</keyword>
<feature type="compositionally biased region" description="Basic and acidic residues" evidence="1">
    <location>
        <begin position="169"/>
        <end position="204"/>
    </location>
</feature>
<dbReference type="PROSITE" id="PS51257">
    <property type="entry name" value="PROKAR_LIPOPROTEIN"/>
    <property type="match status" value="1"/>
</dbReference>
<proteinExistence type="predicted"/>
<feature type="signal peptide" evidence="2">
    <location>
        <begin position="1"/>
        <end position="22"/>
    </location>
</feature>
<protein>
    <submittedName>
        <fullName evidence="3">YhcN/YlaJ family sporulation lipoprotein</fullName>
    </submittedName>
</protein>
<evidence type="ECO:0000313" key="3">
    <source>
        <dbReference type="EMBL" id="WXB94846.1"/>
    </source>
</evidence>
<dbReference type="NCBIfam" id="TIGR02898">
    <property type="entry name" value="spore_YhcN_YlaJ"/>
    <property type="match status" value="1"/>
</dbReference>
<dbReference type="Pfam" id="PF09580">
    <property type="entry name" value="Spore_YhcN_YlaJ"/>
    <property type="match status" value="1"/>
</dbReference>
<accession>A0ABZ2NC16</accession>
<keyword evidence="4" id="KW-1185">Reference proteome</keyword>
<reference evidence="3 4" key="1">
    <citation type="submission" date="2024-02" db="EMBL/GenBank/DDBJ databases">
        <title>Seven novel Bacillus-like species.</title>
        <authorList>
            <person name="Liu G."/>
        </authorList>
    </citation>
    <scope>NUCLEOTIDE SEQUENCE [LARGE SCALE GENOMIC DNA]</scope>
    <source>
        <strain evidence="3 4">FJAT-52991</strain>
    </source>
</reference>
<dbReference type="InterPro" id="IPR014247">
    <property type="entry name" value="Spore_lipoprot_YhcN/YlaJ"/>
</dbReference>
<dbReference type="EMBL" id="CP147404">
    <property type="protein sequence ID" value="WXB94846.1"/>
    <property type="molecule type" value="Genomic_DNA"/>
</dbReference>
<evidence type="ECO:0000256" key="2">
    <source>
        <dbReference type="SAM" id="SignalP"/>
    </source>
</evidence>